<proteinExistence type="predicted"/>
<feature type="signal peptide" evidence="1">
    <location>
        <begin position="1"/>
        <end position="23"/>
    </location>
</feature>
<dbReference type="EMBL" id="BEDT01000004">
    <property type="protein sequence ID" value="GAX48036.1"/>
    <property type="molecule type" value="Genomic_DNA"/>
</dbReference>
<feature type="chain" id="PRO_5039618645" description="WxL domain-containing protein" evidence="1">
    <location>
        <begin position="24"/>
        <end position="281"/>
    </location>
</feature>
<dbReference type="InterPro" id="IPR027994">
    <property type="entry name" value="WxL_dom"/>
</dbReference>
<accession>A0A224X618</accession>
<evidence type="ECO:0000256" key="1">
    <source>
        <dbReference type="SAM" id="SignalP"/>
    </source>
</evidence>
<dbReference type="RefSeq" id="WP_094785166.1">
    <property type="nucleotide sequence ID" value="NZ_BEDT01000004.1"/>
</dbReference>
<dbReference type="Proteomes" id="UP000218689">
    <property type="component" value="Unassembled WGS sequence"/>
</dbReference>
<dbReference type="OrthoDB" id="2339326at2"/>
<sequence length="281" mass="28737">MKKITLKSSALLATLLITGSVLAPAASATTIGGDATTSANLTLQAGTGPNTPLDPDDPDKEVDPIDDPVLGTPGNITVDYGSTFQFGTQFISTQEETYYAHPDLVVDKLTSTTKIVPLYSQVTDQSGDLAGWTLTLTQKDDLHLATGTSTDPGYALTGAQIKFTGGQIVGGNNLTTGAPTSVAASGTLTPGVATQLVAAGANEGAGTWLYKFGGVTDYDASSVDTATPTDKSKIASQSPISLTVPSGLIQKAASYSTELYWSLQAVPGNTWTGNSGAITKP</sequence>
<keyword evidence="1" id="KW-0732">Signal</keyword>
<keyword evidence="4" id="KW-1185">Reference proteome</keyword>
<dbReference type="AlphaFoldDB" id="A0A224X618"/>
<dbReference type="Pfam" id="PF13731">
    <property type="entry name" value="WxL"/>
    <property type="match status" value="1"/>
</dbReference>
<comment type="caution">
    <text evidence="3">The sequence shown here is derived from an EMBL/GenBank/DDBJ whole genome shotgun (WGS) entry which is preliminary data.</text>
</comment>
<feature type="domain" description="WxL" evidence="2">
    <location>
        <begin position="34"/>
        <end position="267"/>
    </location>
</feature>
<name>A0A224X618_9LACT</name>
<protein>
    <recommendedName>
        <fullName evidence="2">WxL domain-containing protein</fullName>
    </recommendedName>
</protein>
<gene>
    <name evidence="3" type="ORF">RsY01_1650</name>
</gene>
<evidence type="ECO:0000313" key="4">
    <source>
        <dbReference type="Proteomes" id="UP000218689"/>
    </source>
</evidence>
<reference evidence="4" key="1">
    <citation type="submission" date="2017-08" db="EMBL/GenBank/DDBJ databases">
        <title>Draft genome sequence of Lactococcus sp. strain Rs-Y01, isolated from the gut of the lower termite Reticulitermes speratus.</title>
        <authorList>
            <person name="Ohkuma M."/>
            <person name="Yuki M."/>
        </authorList>
    </citation>
    <scope>NUCLEOTIDE SEQUENCE [LARGE SCALE GENOMIC DNA]</scope>
    <source>
        <strain evidence="4">Rs-Y01</strain>
    </source>
</reference>
<evidence type="ECO:0000259" key="2">
    <source>
        <dbReference type="Pfam" id="PF13731"/>
    </source>
</evidence>
<evidence type="ECO:0000313" key="3">
    <source>
        <dbReference type="EMBL" id="GAX48036.1"/>
    </source>
</evidence>
<organism evidence="3 4">
    <name type="scientific">Pseudolactococcus reticulitermitis</name>
    <dbReference type="NCBI Taxonomy" id="2025039"/>
    <lineage>
        <taxon>Bacteria</taxon>
        <taxon>Bacillati</taxon>
        <taxon>Bacillota</taxon>
        <taxon>Bacilli</taxon>
        <taxon>Lactobacillales</taxon>
        <taxon>Streptococcaceae</taxon>
        <taxon>Pseudolactococcus</taxon>
    </lineage>
</organism>